<evidence type="ECO:0000256" key="2">
    <source>
        <dbReference type="ARBA" id="ARBA00022801"/>
    </source>
</evidence>
<sequence>MTPVQLTEEEIANHSYTTPDGTIVPMLKGFSQELGIQFVSASSEGAEARMPITDKIRQPFGFVHGGATLALLETVGSQAAACTIDLSVERVFGIRMDVRHKKSGKEGWVHGVARLSHEKGPHQYWEVTAYDDEGDVMSEGIFETKRVTLAYLAEKEARRQAEKAAESAGE</sequence>
<gene>
    <name evidence="4" type="ORF">FHR31_001206</name>
</gene>
<dbReference type="GO" id="GO:0005829">
    <property type="term" value="C:cytosol"/>
    <property type="evidence" value="ECO:0007669"/>
    <property type="project" value="TreeGrafter"/>
</dbReference>
<feature type="domain" description="Thioesterase" evidence="3">
    <location>
        <begin position="60"/>
        <end position="136"/>
    </location>
</feature>
<proteinExistence type="inferred from homology"/>
<keyword evidence="2 4" id="KW-0378">Hydrolase</keyword>
<dbReference type="Pfam" id="PF03061">
    <property type="entry name" value="4HBT"/>
    <property type="match status" value="1"/>
</dbReference>
<dbReference type="InterPro" id="IPR029069">
    <property type="entry name" value="HotDog_dom_sf"/>
</dbReference>
<dbReference type="PANTHER" id="PTHR43240:SF5">
    <property type="entry name" value="1,4-DIHYDROXY-2-NAPHTHOYL-COA THIOESTERASE 1"/>
    <property type="match status" value="1"/>
</dbReference>
<dbReference type="Proteomes" id="UP000530850">
    <property type="component" value="Unassembled WGS sequence"/>
</dbReference>
<accession>A0A7W5D2B5</accession>
<dbReference type="InterPro" id="IPR006683">
    <property type="entry name" value="Thioestr_dom"/>
</dbReference>
<dbReference type="GO" id="GO:0061522">
    <property type="term" value="F:1,4-dihydroxy-2-naphthoyl-CoA thioesterase activity"/>
    <property type="evidence" value="ECO:0007669"/>
    <property type="project" value="UniProtKB-EC"/>
</dbReference>
<comment type="similarity">
    <text evidence="1">Belongs to the thioesterase PaaI family.</text>
</comment>
<dbReference type="NCBIfam" id="TIGR00369">
    <property type="entry name" value="unchar_dom_1"/>
    <property type="match status" value="1"/>
</dbReference>
<evidence type="ECO:0000313" key="5">
    <source>
        <dbReference type="Proteomes" id="UP000530850"/>
    </source>
</evidence>
<protein>
    <submittedName>
        <fullName evidence="4">1,4-dihydroxy-2-naphthoyl-CoA hydrolase</fullName>
        <ecNumber evidence="4">3.1.2.28</ecNumber>
    </submittedName>
</protein>
<evidence type="ECO:0000313" key="4">
    <source>
        <dbReference type="EMBL" id="MBB3171388.1"/>
    </source>
</evidence>
<comment type="caution">
    <text evidence="4">The sequence shown here is derived from an EMBL/GenBank/DDBJ whole genome shotgun (WGS) entry which is preliminary data.</text>
</comment>
<dbReference type="GeneID" id="93357657"/>
<dbReference type="Gene3D" id="3.10.129.10">
    <property type="entry name" value="Hotdog Thioesterase"/>
    <property type="match status" value="1"/>
</dbReference>
<dbReference type="PANTHER" id="PTHR43240">
    <property type="entry name" value="1,4-DIHYDROXY-2-NAPHTHOYL-COA THIOESTERASE 1"/>
    <property type="match status" value="1"/>
</dbReference>
<dbReference type="CDD" id="cd03443">
    <property type="entry name" value="PaaI_thioesterase"/>
    <property type="match status" value="1"/>
</dbReference>
<reference evidence="4 5" key="1">
    <citation type="submission" date="2020-08" db="EMBL/GenBank/DDBJ databases">
        <title>Sequencing the genomes of 1000 actinobacteria strains.</title>
        <authorList>
            <person name="Klenk H.-P."/>
        </authorList>
    </citation>
    <scope>NUCLEOTIDE SEQUENCE [LARGE SCALE GENOMIC DNA]</scope>
    <source>
        <strain evidence="4 5">DSM 22242</strain>
    </source>
</reference>
<dbReference type="SUPFAM" id="SSF54637">
    <property type="entry name" value="Thioesterase/thiol ester dehydrase-isomerase"/>
    <property type="match status" value="1"/>
</dbReference>
<dbReference type="EMBL" id="JACHYA010000003">
    <property type="protein sequence ID" value="MBB3171388.1"/>
    <property type="molecule type" value="Genomic_DNA"/>
</dbReference>
<dbReference type="AlphaFoldDB" id="A0A7W5D2B5"/>
<dbReference type="InterPro" id="IPR003736">
    <property type="entry name" value="PAAI_dom"/>
</dbReference>
<evidence type="ECO:0000259" key="3">
    <source>
        <dbReference type="Pfam" id="PF03061"/>
    </source>
</evidence>
<evidence type="ECO:0000256" key="1">
    <source>
        <dbReference type="ARBA" id="ARBA00008324"/>
    </source>
</evidence>
<name>A0A7W5D2B5_9ACTN</name>
<organism evidence="4 5">
    <name type="scientific">Parvibacter caecicola</name>
    <dbReference type="NCBI Taxonomy" id="747645"/>
    <lineage>
        <taxon>Bacteria</taxon>
        <taxon>Bacillati</taxon>
        <taxon>Actinomycetota</taxon>
        <taxon>Coriobacteriia</taxon>
        <taxon>Coriobacteriales</taxon>
        <taxon>Coriobacteriaceae</taxon>
        <taxon>Parvibacter</taxon>
    </lineage>
</organism>
<dbReference type="RefSeq" id="WP_214647040.1">
    <property type="nucleotide sequence ID" value="NZ_CANSOV010000033.1"/>
</dbReference>
<dbReference type="EC" id="3.1.2.28" evidence="4"/>